<dbReference type="EMBL" id="CYSD01000015">
    <property type="protein sequence ID" value="CUH76742.1"/>
    <property type="molecule type" value="Genomic_DNA"/>
</dbReference>
<accession>A0A0P1G4N4</accession>
<name>A0A0P1G4N4_9RHOB</name>
<reference evidence="1 2" key="1">
    <citation type="submission" date="2015-09" db="EMBL/GenBank/DDBJ databases">
        <authorList>
            <consortium name="Swine Surveillance"/>
        </authorList>
    </citation>
    <scope>NUCLEOTIDE SEQUENCE [LARGE SCALE GENOMIC DNA]</scope>
    <source>
        <strain evidence="1 2">CECT 7557</strain>
    </source>
</reference>
<evidence type="ECO:0000313" key="1">
    <source>
        <dbReference type="EMBL" id="CUH76742.1"/>
    </source>
</evidence>
<proteinExistence type="predicted"/>
<gene>
    <name evidence="1" type="ORF">TRM7557_01037</name>
</gene>
<dbReference type="Proteomes" id="UP000052022">
    <property type="component" value="Unassembled WGS sequence"/>
</dbReference>
<keyword evidence="2" id="KW-1185">Reference proteome</keyword>
<evidence type="ECO:0000313" key="2">
    <source>
        <dbReference type="Proteomes" id="UP000052022"/>
    </source>
</evidence>
<sequence length="82" mass="8989">MSEAGKRLDGVVGNSHSSRTQARFFSACDVILRQRSGTGKPSAVFVVAATRWLGMPTLQYMPPGRVTAQTLVETAKRLFYEV</sequence>
<dbReference type="AlphaFoldDB" id="A0A0P1G4N4"/>
<protein>
    <submittedName>
        <fullName evidence="1">Uncharacterized protein</fullName>
    </submittedName>
</protein>
<organism evidence="1 2">
    <name type="scientific">Tritonibacter multivorans</name>
    <dbReference type="NCBI Taxonomy" id="928856"/>
    <lineage>
        <taxon>Bacteria</taxon>
        <taxon>Pseudomonadati</taxon>
        <taxon>Pseudomonadota</taxon>
        <taxon>Alphaproteobacteria</taxon>
        <taxon>Rhodobacterales</taxon>
        <taxon>Paracoccaceae</taxon>
        <taxon>Tritonibacter</taxon>
    </lineage>
</organism>